<keyword evidence="1" id="KW-0677">Repeat</keyword>
<dbReference type="SUPFAM" id="SSF48452">
    <property type="entry name" value="TPR-like"/>
    <property type="match status" value="1"/>
</dbReference>
<protein>
    <submittedName>
        <fullName evidence="4">Tetratricopeptide repeat protein</fullName>
    </submittedName>
</protein>
<evidence type="ECO:0000313" key="5">
    <source>
        <dbReference type="Proteomes" id="UP000325002"/>
    </source>
</evidence>
<sequence length="90" mass="10621">MQETNKNEKDLLSIGKSYFENKDYQNAIKTFSKATKLQPDNIDNWFWLGQSHLRIMQYKQAIKSFKKAFELNPNNKSILNLLESTYLADE</sequence>
<evidence type="ECO:0000313" key="4">
    <source>
        <dbReference type="EMBL" id="TXJ40526.1"/>
    </source>
</evidence>
<keyword evidence="2 3" id="KW-0802">TPR repeat</keyword>
<dbReference type="SMART" id="SM00028">
    <property type="entry name" value="TPR"/>
    <property type="match status" value="2"/>
</dbReference>
<name>A0A5C8ERU2_9SPIR</name>
<feature type="repeat" description="TPR" evidence="3">
    <location>
        <begin position="8"/>
        <end position="41"/>
    </location>
</feature>
<dbReference type="Gene3D" id="1.25.40.10">
    <property type="entry name" value="Tetratricopeptide repeat domain"/>
    <property type="match status" value="1"/>
</dbReference>
<evidence type="ECO:0000256" key="2">
    <source>
        <dbReference type="ARBA" id="ARBA00022803"/>
    </source>
</evidence>
<proteinExistence type="predicted"/>
<evidence type="ECO:0000256" key="1">
    <source>
        <dbReference type="ARBA" id="ARBA00022737"/>
    </source>
</evidence>
<dbReference type="Proteomes" id="UP000325002">
    <property type="component" value="Unassembled WGS sequence"/>
</dbReference>
<dbReference type="InterPro" id="IPR011990">
    <property type="entry name" value="TPR-like_helical_dom_sf"/>
</dbReference>
<reference evidence="4 5" key="1">
    <citation type="journal article" date="1992" name="Lakartidningen">
        <title>[Penicillin V and not amoxicillin is the first choice preparation in acute otitis].</title>
        <authorList>
            <person name="Kamme C."/>
            <person name="Lundgren K."/>
            <person name="Prellner K."/>
        </authorList>
    </citation>
    <scope>NUCLEOTIDE SEQUENCE [LARGE SCALE GENOMIC DNA]</scope>
    <source>
        <strain evidence="4 5">PC3997IV</strain>
    </source>
</reference>
<dbReference type="Pfam" id="PF12895">
    <property type="entry name" value="ANAPC3"/>
    <property type="match status" value="1"/>
</dbReference>
<dbReference type="PANTHER" id="PTHR44186">
    <property type="match status" value="1"/>
</dbReference>
<gene>
    <name evidence="4" type="ORF">EPJ81_02395</name>
</gene>
<feature type="repeat" description="TPR" evidence="3">
    <location>
        <begin position="42"/>
        <end position="75"/>
    </location>
</feature>
<organism evidence="4 5">
    <name type="scientific">Brachyspira aalborgi</name>
    <dbReference type="NCBI Taxonomy" id="29522"/>
    <lineage>
        <taxon>Bacteria</taxon>
        <taxon>Pseudomonadati</taxon>
        <taxon>Spirochaetota</taxon>
        <taxon>Spirochaetia</taxon>
        <taxon>Brachyspirales</taxon>
        <taxon>Brachyspiraceae</taxon>
        <taxon>Brachyspira</taxon>
    </lineage>
</organism>
<dbReference type="PROSITE" id="PS50293">
    <property type="entry name" value="TPR_REGION"/>
    <property type="match status" value="2"/>
</dbReference>
<dbReference type="PROSITE" id="PS50005">
    <property type="entry name" value="TPR"/>
    <property type="match status" value="2"/>
</dbReference>
<comment type="caution">
    <text evidence="4">The sequence shown here is derived from an EMBL/GenBank/DDBJ whole genome shotgun (WGS) entry which is preliminary data.</text>
</comment>
<dbReference type="EMBL" id="SAYD01000008">
    <property type="protein sequence ID" value="TXJ40526.1"/>
    <property type="molecule type" value="Genomic_DNA"/>
</dbReference>
<dbReference type="AlphaFoldDB" id="A0A5C8ERU2"/>
<dbReference type="RefSeq" id="WP_147778118.1">
    <property type="nucleotide sequence ID" value="NZ_SAYD01000008.1"/>
</dbReference>
<dbReference type="PANTHER" id="PTHR44186:SF1">
    <property type="entry name" value="BARDET-BIEDL SYNDROME 4 PROTEIN"/>
    <property type="match status" value="1"/>
</dbReference>
<dbReference type="InterPro" id="IPR019734">
    <property type="entry name" value="TPR_rpt"/>
</dbReference>
<evidence type="ECO:0000256" key="3">
    <source>
        <dbReference type="PROSITE-ProRule" id="PRU00339"/>
    </source>
</evidence>
<accession>A0A5C8ERU2</accession>